<dbReference type="RefSeq" id="WP_145074448.1">
    <property type="nucleotide sequence ID" value="NZ_CP036425.1"/>
</dbReference>
<organism evidence="2 3">
    <name type="scientific">Poriferisphaera corsica</name>
    <dbReference type="NCBI Taxonomy" id="2528020"/>
    <lineage>
        <taxon>Bacteria</taxon>
        <taxon>Pseudomonadati</taxon>
        <taxon>Planctomycetota</taxon>
        <taxon>Phycisphaerae</taxon>
        <taxon>Phycisphaerales</taxon>
        <taxon>Phycisphaeraceae</taxon>
        <taxon>Poriferisphaera</taxon>
    </lineage>
</organism>
<evidence type="ECO:0000313" key="2">
    <source>
        <dbReference type="EMBL" id="QDU32605.1"/>
    </source>
</evidence>
<sequence length="251" mass="28897" precursor="true">MSKISLYTRSIVCYLLVACFATSLWAGETQKANKDYFKPSGQYVLDVAYSYDNGGKYIWKKSTGVPHDLIHKGEVVLKKQPEGTYCCGFTVTIAFEVAQDFGLFDEFSPKQVKRFQQEWYGSIKETAERQGAMAMSNLKIGEQVKNWKDVRPGDFSNYWRKPKGGHSVIFVDWVKEKGKIVGIKYRSSQGSTNGIGDNVEYFYGVKKDAKGKLKRGVDRDRIYFYRLYTPDDSEKIEQAKKRMARRLKEEK</sequence>
<keyword evidence="1" id="KW-0732">Signal</keyword>
<gene>
    <name evidence="2" type="ORF">KS4_06390</name>
</gene>
<keyword evidence="3" id="KW-1185">Reference proteome</keyword>
<dbReference type="AlphaFoldDB" id="A0A517YQW6"/>
<evidence type="ECO:0000313" key="3">
    <source>
        <dbReference type="Proteomes" id="UP000317369"/>
    </source>
</evidence>
<accession>A0A517YQW6</accession>
<reference evidence="2 3" key="1">
    <citation type="submission" date="2019-02" db="EMBL/GenBank/DDBJ databases">
        <title>Deep-cultivation of Planctomycetes and their phenomic and genomic characterization uncovers novel biology.</title>
        <authorList>
            <person name="Wiegand S."/>
            <person name="Jogler M."/>
            <person name="Boedeker C."/>
            <person name="Pinto D."/>
            <person name="Vollmers J."/>
            <person name="Rivas-Marin E."/>
            <person name="Kohn T."/>
            <person name="Peeters S.H."/>
            <person name="Heuer A."/>
            <person name="Rast P."/>
            <person name="Oberbeckmann S."/>
            <person name="Bunk B."/>
            <person name="Jeske O."/>
            <person name="Meyerdierks A."/>
            <person name="Storesund J.E."/>
            <person name="Kallscheuer N."/>
            <person name="Luecker S."/>
            <person name="Lage O.M."/>
            <person name="Pohl T."/>
            <person name="Merkel B.J."/>
            <person name="Hornburger P."/>
            <person name="Mueller R.-W."/>
            <person name="Bruemmer F."/>
            <person name="Labrenz M."/>
            <person name="Spormann A.M."/>
            <person name="Op den Camp H."/>
            <person name="Overmann J."/>
            <person name="Amann R."/>
            <person name="Jetten M.S.M."/>
            <person name="Mascher T."/>
            <person name="Medema M.H."/>
            <person name="Devos D.P."/>
            <person name="Kaster A.-K."/>
            <person name="Ovreas L."/>
            <person name="Rohde M."/>
            <person name="Galperin M.Y."/>
            <person name="Jogler C."/>
        </authorList>
    </citation>
    <scope>NUCLEOTIDE SEQUENCE [LARGE SCALE GENOMIC DNA]</scope>
    <source>
        <strain evidence="2 3">KS4</strain>
    </source>
</reference>
<proteinExistence type="predicted"/>
<feature type="chain" id="PRO_5022060481" description="Peptidase C39-like domain-containing protein" evidence="1">
    <location>
        <begin position="27"/>
        <end position="251"/>
    </location>
</feature>
<dbReference type="KEGG" id="pcor:KS4_06390"/>
<evidence type="ECO:0008006" key="4">
    <source>
        <dbReference type="Google" id="ProtNLM"/>
    </source>
</evidence>
<feature type="signal peptide" evidence="1">
    <location>
        <begin position="1"/>
        <end position="26"/>
    </location>
</feature>
<dbReference type="OrthoDB" id="284838at2"/>
<dbReference type="Proteomes" id="UP000317369">
    <property type="component" value="Chromosome"/>
</dbReference>
<dbReference type="EMBL" id="CP036425">
    <property type="protein sequence ID" value="QDU32605.1"/>
    <property type="molecule type" value="Genomic_DNA"/>
</dbReference>
<protein>
    <recommendedName>
        <fullName evidence="4">Peptidase C39-like domain-containing protein</fullName>
    </recommendedName>
</protein>
<evidence type="ECO:0000256" key="1">
    <source>
        <dbReference type="SAM" id="SignalP"/>
    </source>
</evidence>
<name>A0A517YQW6_9BACT</name>